<proteinExistence type="predicted"/>
<gene>
    <name evidence="2" type="ORF">ACFQ5P_08435</name>
</gene>
<reference evidence="3" key="1">
    <citation type="journal article" date="2019" name="Int. J. Syst. Evol. Microbiol.">
        <title>The Global Catalogue of Microorganisms (GCM) 10K type strain sequencing project: providing services to taxonomists for standard genome sequencing and annotation.</title>
        <authorList>
            <consortium name="The Broad Institute Genomics Platform"/>
            <consortium name="The Broad Institute Genome Sequencing Center for Infectious Disease"/>
            <person name="Wu L."/>
            <person name="Ma J."/>
        </authorList>
    </citation>
    <scope>NUCLEOTIDE SEQUENCE [LARGE SCALE GENOMIC DNA]</scope>
    <source>
        <strain evidence="3">CCM 8875</strain>
    </source>
</reference>
<protein>
    <submittedName>
        <fullName evidence="2">Hint domain-containing protein</fullName>
    </submittedName>
</protein>
<feature type="domain" description="Hedgehog/Intein (Hint)" evidence="1">
    <location>
        <begin position="197"/>
        <end position="343"/>
    </location>
</feature>
<comment type="caution">
    <text evidence="2">The sequence shown here is derived from an EMBL/GenBank/DDBJ whole genome shotgun (WGS) entry which is preliminary data.</text>
</comment>
<keyword evidence="3" id="KW-1185">Reference proteome</keyword>
<dbReference type="Gene3D" id="2.170.16.10">
    <property type="entry name" value="Hedgehog/Intein (Hint) domain"/>
    <property type="match status" value="1"/>
</dbReference>
<dbReference type="SUPFAM" id="SSF51294">
    <property type="entry name" value="Hedgehog/intein (Hint) domain"/>
    <property type="match status" value="1"/>
</dbReference>
<organism evidence="2 3">
    <name type="scientific">Paracoccus nototheniae</name>
    <dbReference type="NCBI Taxonomy" id="2489002"/>
    <lineage>
        <taxon>Bacteria</taxon>
        <taxon>Pseudomonadati</taxon>
        <taxon>Pseudomonadota</taxon>
        <taxon>Alphaproteobacteria</taxon>
        <taxon>Rhodobacterales</taxon>
        <taxon>Paracoccaceae</taxon>
        <taxon>Paracoccus</taxon>
    </lineage>
</organism>
<name>A0ABW4DWT2_9RHOB</name>
<evidence type="ECO:0000313" key="3">
    <source>
        <dbReference type="Proteomes" id="UP001597302"/>
    </source>
</evidence>
<dbReference type="Pfam" id="PF13403">
    <property type="entry name" value="Hint_2"/>
    <property type="match status" value="1"/>
</dbReference>
<dbReference type="InterPro" id="IPR028992">
    <property type="entry name" value="Hedgehog/Intein_dom"/>
</dbReference>
<evidence type="ECO:0000313" key="2">
    <source>
        <dbReference type="EMBL" id="MFD1481321.1"/>
    </source>
</evidence>
<dbReference type="Proteomes" id="UP001597302">
    <property type="component" value="Unassembled WGS sequence"/>
</dbReference>
<dbReference type="RefSeq" id="WP_131574462.1">
    <property type="nucleotide sequence ID" value="NZ_CBCSAJ010000008.1"/>
</dbReference>
<dbReference type="InterPro" id="IPR036844">
    <property type="entry name" value="Hint_dom_sf"/>
</dbReference>
<dbReference type="EMBL" id="JBHTOQ010000020">
    <property type="protein sequence ID" value="MFD1481321.1"/>
    <property type="molecule type" value="Genomic_DNA"/>
</dbReference>
<accession>A0ABW4DWT2</accession>
<evidence type="ECO:0000259" key="1">
    <source>
        <dbReference type="Pfam" id="PF13403"/>
    </source>
</evidence>
<sequence>MNLLLGPDYRESHPVPVTPVPGDDFSPHGVCDMALVLDPQVAFTTVSVDVALGVGPRPLSVSDLGPVQTSGPIPALPVSTQTRSYSIRNTAGDDGQIRVDERLRVGETFVRVNTVTYTATGEVDGNPTELGPFTVVGSGTVTGTLGTPRNVILATDVNDQRYFFYPDNIPPVLGDETVTYDIKAVGYDFQAVPPAPICFSRGTLISTALGLRAIEQLQPGDLIDTKDHGLQAIRWIGSRAISAAEIEQRDNLRPIRIRAGALGSCTPSTDLVVSPQHRVLVRSKIALKMFDAMEVLVAAKQLLRLEGIDYCDKAEGVEYFHILFDKHEIVFANGAETESLFTGPEAIKSVGPAALEEIYEIFPELRDRDYSPESARLLTSGKMARKLASRHAQHGRHLV</sequence>